<reference evidence="2 3" key="1">
    <citation type="submission" date="2011-02" db="EMBL/GenBank/DDBJ databases">
        <authorList>
            <person name="Durkin A.S."/>
            <person name="Madupu R."/>
            <person name="Torralba M."/>
            <person name="Gillis M."/>
            <person name="Methe B."/>
            <person name="Sutton G."/>
            <person name="Nelson K.E."/>
        </authorList>
    </citation>
    <scope>NUCLEOTIDE SEQUENCE [LARGE SCALE GENOMIC DNA]</scope>
    <source>
        <strain evidence="2 3">CRIS 18C-A</strain>
    </source>
</reference>
<dbReference type="InterPro" id="IPR015943">
    <property type="entry name" value="WD40/YVTN_repeat-like_dom_sf"/>
</dbReference>
<feature type="transmembrane region" description="Helical" evidence="1">
    <location>
        <begin position="655"/>
        <end position="674"/>
    </location>
</feature>
<protein>
    <recommendedName>
        <fullName evidence="4">Flagellar protein FliS</fullName>
    </recommendedName>
</protein>
<keyword evidence="1" id="KW-1133">Transmembrane helix</keyword>
<name>F0H9Z5_9BACT</name>
<organism evidence="2 3">
    <name type="scientific">Prevotella denticola CRIS 18C-A</name>
    <dbReference type="NCBI Taxonomy" id="944557"/>
    <lineage>
        <taxon>Bacteria</taxon>
        <taxon>Pseudomonadati</taxon>
        <taxon>Bacteroidota</taxon>
        <taxon>Bacteroidia</taxon>
        <taxon>Bacteroidales</taxon>
        <taxon>Prevotellaceae</taxon>
        <taxon>Prevotella</taxon>
    </lineage>
</organism>
<evidence type="ECO:0000313" key="3">
    <source>
        <dbReference type="Proteomes" id="UP000003155"/>
    </source>
</evidence>
<keyword evidence="1" id="KW-0472">Membrane</keyword>
<dbReference type="Proteomes" id="UP000003155">
    <property type="component" value="Unassembled WGS sequence"/>
</dbReference>
<gene>
    <name evidence="2" type="ORF">HMPREF9303_1116</name>
</gene>
<dbReference type="SUPFAM" id="SSF63829">
    <property type="entry name" value="Calcium-dependent phosphotriesterase"/>
    <property type="match status" value="1"/>
</dbReference>
<comment type="caution">
    <text evidence="2">The sequence shown here is derived from an EMBL/GenBank/DDBJ whole genome shotgun (WGS) entry which is preliminary data.</text>
</comment>
<sequence length="1084" mass="124394">MLLKVKYLQKFRRYNQGNSYLCRQSEIPMIRKDNRKSKKLLLAGCLCMLVFLAVTSCKETTASHSLSEREFHYDDPLSALSLDGNGYWIGGENGIVWHVMGENRQRFYTGLDRIYDIERDPARTDFLWIASRNAGLQLWETAGDTLVHRVTFDIPCKGNRYSPYDIDIADSSLFVATSQGLYTMSLHRQQQGLRKLYPVCEDGAKQEGKPFLVNGLCHAGGNRIFAATQAGVVSFDRTSRKTDVYHKGENIRNVAVYGGKLYVLSSERLTIEEPDGMKRVSYPLPQPVLSFYKAGPTHYFITSSSILLSDNLKRFVSISLRSNIPDNPHRIAIPDDGKGFSILLTKNAVWRIPHHLGIFNANPPVIAACPAGNELIYVNNQHELFRQKADEQTAGKIYDFEDDDLPREMCAKGNDIYYYNANNQLCRLTLGRNYLINQLFARPQVLVQPKTRITSMELQSSRERILLGVQDYLLSVNLRNGRTDTVKAMNNRYITDFYQPRNSREIYIATLNDGVFAGDGNHVRRIAGTENKAFISSLSTYGRSGSHLLLLTNHQLQNLEADSVRADGCSRMFCISDSIVYAVPEAGLHKYKIRNGKIEDCGVYFDDIHFNAHAGFVHGHTLYIGSDLGVLRVENGREDTAGWVTFDNRVPSLQLVGIIFFTTVCIFCILLVSYRRRHQLEYRQIQVSKADLYRRLSALDTLRSRLTETERNSIDSIVREIDSISEQNLHTSNEQLAALSARITRMNRDAALQVVKYLNDQIERIRKFDTYECTALVKASEEARSTDDIEAIMEQCRQNDVWINHVQELKERLEKFRHATQDTLVLKGLNDGMEERIRQIADECRQRPIAEVYPDFIAVKAQYERIFTQEGLDVIHKYLTSRIERLRRLEGYEEMVNVLLDELTSIEKDAGSRDRIVLLRNLQVIDSRIAQIRILKALQRLMQDYRRTHDQVVQENEERRMKKFDSKLFADIETATRNITDRIADLSEVFFRKFNATDRTVCEDLFHFTTAGSQQVRVLILLLAMPRVKRTLLPGMLAMYGNLNPVVSRIYHNKIAVNRTALTEYCRKNPDSIVQYILKLSEQS</sequence>
<dbReference type="Gene3D" id="2.130.10.10">
    <property type="entry name" value="YVTN repeat-like/Quinoprotein amine dehydrogenase"/>
    <property type="match status" value="1"/>
</dbReference>
<dbReference type="AlphaFoldDB" id="F0H9Z5"/>
<evidence type="ECO:0000256" key="1">
    <source>
        <dbReference type="SAM" id="Phobius"/>
    </source>
</evidence>
<keyword evidence="1" id="KW-0812">Transmembrane</keyword>
<dbReference type="EMBL" id="AEXO01000099">
    <property type="protein sequence ID" value="EGC85356.1"/>
    <property type="molecule type" value="Genomic_DNA"/>
</dbReference>
<dbReference type="RefSeq" id="WP_004354293.1">
    <property type="nucleotide sequence ID" value="NZ_AEXO01000099.1"/>
</dbReference>
<accession>F0H9Z5</accession>
<keyword evidence="3" id="KW-1185">Reference proteome</keyword>
<evidence type="ECO:0008006" key="4">
    <source>
        <dbReference type="Google" id="ProtNLM"/>
    </source>
</evidence>
<evidence type="ECO:0000313" key="2">
    <source>
        <dbReference type="EMBL" id="EGC85356.1"/>
    </source>
</evidence>
<proteinExistence type="predicted"/>